<evidence type="ECO:0000256" key="4">
    <source>
        <dbReference type="ARBA" id="ARBA00022840"/>
    </source>
</evidence>
<dbReference type="eggNOG" id="KOG1187">
    <property type="taxonomic scope" value="Eukaryota"/>
</dbReference>
<protein>
    <submittedName>
        <fullName evidence="9">LEAF RUST 10 DISEASE-RESISTANCE LOCUS RECEPTOR-LIKE PROTEIN KINASE-like 1.2</fullName>
    </submittedName>
</protein>
<sequence>MPVFIFICNCFSHNANKRKNSPSIPKDLEENGTNNLVVPVSSKKPIIVDSKVTTSSCNESISVNVISELQSNHVGQSILVDSEGQNNECNIGECEIFKYSELEKATNNFDSSRVLGSGGYGTVYSGTLKDGRLVAIKRLHEDKFMILRLHDNKLEEERQRKFINEVAMLTRLRHENLVHLYGCTSPKTRELLLVQEYIPNGTVADRLHRYTFPWSTRLNVAVQTASALAYLHASNIIHRDVKTCNILLDRSLNAKVADFGLSRLVPHGATHISTNPAGTRGYIDPEYIELGHLSDKSDVYSFGVVLIELISSLPAFSKDEEQPFLSDFAMEKLLGGQLEKVVDPNLGFGSDKWISETISAVSELAFGCLQPQRNMRPSMAEVFNTLDSINSGSSQISLKLSSNHCYNATKIHIVSRLPDDYFEKK</sequence>
<name>A0A1S2Z0L8_CICAR</name>
<feature type="binding site" evidence="5">
    <location>
        <position position="137"/>
    </location>
    <ligand>
        <name>ATP</name>
        <dbReference type="ChEBI" id="CHEBI:30616"/>
    </ligand>
</feature>
<keyword evidence="1" id="KW-0808">Transferase</keyword>
<keyword evidence="3" id="KW-0418">Kinase</keyword>
<dbReference type="KEGG" id="cam:101491635"/>
<dbReference type="InterPro" id="IPR011009">
    <property type="entry name" value="Kinase-like_dom_sf"/>
</dbReference>
<reference evidence="8" key="1">
    <citation type="journal article" date="2013" name="Nat. Biotechnol.">
        <title>Draft genome sequence of chickpea (Cicer arietinum) provides a resource for trait improvement.</title>
        <authorList>
            <person name="Varshney R.K."/>
            <person name="Song C."/>
            <person name="Saxena R.K."/>
            <person name="Azam S."/>
            <person name="Yu S."/>
            <person name="Sharpe A.G."/>
            <person name="Cannon S."/>
            <person name="Baek J."/>
            <person name="Rosen B.D."/>
            <person name="Tar'an B."/>
            <person name="Millan T."/>
            <person name="Zhang X."/>
            <person name="Ramsay L.D."/>
            <person name="Iwata A."/>
            <person name="Wang Y."/>
            <person name="Nelson W."/>
            <person name="Farmer A.D."/>
            <person name="Gaur P.M."/>
            <person name="Soderlund C."/>
            <person name="Penmetsa R.V."/>
            <person name="Xu C."/>
            <person name="Bharti A.K."/>
            <person name="He W."/>
            <person name="Winter P."/>
            <person name="Zhao S."/>
            <person name="Hane J.K."/>
            <person name="Carrasquilla-Garcia N."/>
            <person name="Condie J.A."/>
            <person name="Upadhyaya H.D."/>
            <person name="Luo M.C."/>
            <person name="Thudi M."/>
            <person name="Gowda C.L."/>
            <person name="Singh N.P."/>
            <person name="Lichtenzveig J."/>
            <person name="Gali K.K."/>
            <person name="Rubio J."/>
            <person name="Nadarajan N."/>
            <person name="Dolezel J."/>
            <person name="Bansal K.C."/>
            <person name="Xu X."/>
            <person name="Edwards D."/>
            <person name="Zhang G."/>
            <person name="Kahl G."/>
            <person name="Gil J."/>
            <person name="Singh K.B."/>
            <person name="Datta S.K."/>
            <person name="Jackson S.A."/>
            <person name="Wang J."/>
            <person name="Cook D.R."/>
        </authorList>
    </citation>
    <scope>NUCLEOTIDE SEQUENCE [LARGE SCALE GENOMIC DNA]</scope>
    <source>
        <strain evidence="8">cv. CDC Frontier</strain>
    </source>
</reference>
<dbReference type="InterPro" id="IPR000719">
    <property type="entry name" value="Prot_kinase_dom"/>
</dbReference>
<dbReference type="PaxDb" id="3827-XP_004512896.1"/>
<dbReference type="GO" id="GO:0005524">
    <property type="term" value="F:ATP binding"/>
    <property type="evidence" value="ECO:0007669"/>
    <property type="project" value="UniProtKB-UniRule"/>
</dbReference>
<gene>
    <name evidence="9" type="primary">LOC101491635</name>
</gene>
<dbReference type="GO" id="GO:0004674">
    <property type="term" value="F:protein serine/threonine kinase activity"/>
    <property type="evidence" value="ECO:0007669"/>
    <property type="project" value="UniProtKB-KW"/>
</dbReference>
<dbReference type="OrthoDB" id="4062651at2759"/>
<dbReference type="Proteomes" id="UP000087171">
    <property type="component" value="Chromosome Ca8"/>
</dbReference>
<keyword evidence="4 5" id="KW-0067">ATP-binding</keyword>
<evidence type="ECO:0000259" key="7">
    <source>
        <dbReference type="PROSITE" id="PS50011"/>
    </source>
</evidence>
<dbReference type="RefSeq" id="XP_004512896.1">
    <property type="nucleotide sequence ID" value="XM_004512839.3"/>
</dbReference>
<keyword evidence="8" id="KW-1185">Reference proteome</keyword>
<dbReference type="GeneID" id="101491635"/>
<comment type="similarity">
    <text evidence="6">Belongs to the protein kinase superfamily.</text>
</comment>
<evidence type="ECO:0000256" key="5">
    <source>
        <dbReference type="PROSITE-ProRule" id="PRU10141"/>
    </source>
</evidence>
<dbReference type="Gene3D" id="1.10.510.10">
    <property type="entry name" value="Transferase(Phosphotransferase) domain 1"/>
    <property type="match status" value="1"/>
</dbReference>
<evidence type="ECO:0000256" key="1">
    <source>
        <dbReference type="ARBA" id="ARBA00022679"/>
    </source>
</evidence>
<dbReference type="PROSITE" id="PS00107">
    <property type="entry name" value="PROTEIN_KINASE_ATP"/>
    <property type="match status" value="1"/>
</dbReference>
<accession>A0A1S2Z0L8</accession>
<keyword evidence="6" id="KW-0723">Serine/threonine-protein kinase</keyword>
<evidence type="ECO:0000313" key="8">
    <source>
        <dbReference type="Proteomes" id="UP000087171"/>
    </source>
</evidence>
<dbReference type="SMART" id="SM00220">
    <property type="entry name" value="S_TKc"/>
    <property type="match status" value="1"/>
</dbReference>
<organism evidence="8 9">
    <name type="scientific">Cicer arietinum</name>
    <name type="common">Chickpea</name>
    <name type="synonym">Garbanzo</name>
    <dbReference type="NCBI Taxonomy" id="3827"/>
    <lineage>
        <taxon>Eukaryota</taxon>
        <taxon>Viridiplantae</taxon>
        <taxon>Streptophyta</taxon>
        <taxon>Embryophyta</taxon>
        <taxon>Tracheophyta</taxon>
        <taxon>Spermatophyta</taxon>
        <taxon>Magnoliopsida</taxon>
        <taxon>eudicotyledons</taxon>
        <taxon>Gunneridae</taxon>
        <taxon>Pentapetalae</taxon>
        <taxon>rosids</taxon>
        <taxon>fabids</taxon>
        <taxon>Fabales</taxon>
        <taxon>Fabaceae</taxon>
        <taxon>Papilionoideae</taxon>
        <taxon>50 kb inversion clade</taxon>
        <taxon>NPAAA clade</taxon>
        <taxon>Hologalegina</taxon>
        <taxon>IRL clade</taxon>
        <taxon>Cicereae</taxon>
        <taxon>Cicer</taxon>
    </lineage>
</organism>
<evidence type="ECO:0000256" key="6">
    <source>
        <dbReference type="RuleBase" id="RU000304"/>
    </source>
</evidence>
<feature type="domain" description="Protein kinase" evidence="7">
    <location>
        <begin position="109"/>
        <end position="389"/>
    </location>
</feature>
<dbReference type="STRING" id="3827.A0A1S2Z0L8"/>
<keyword evidence="2 5" id="KW-0547">Nucleotide-binding</keyword>
<dbReference type="PROSITE" id="PS50011">
    <property type="entry name" value="PROTEIN_KINASE_DOM"/>
    <property type="match status" value="1"/>
</dbReference>
<proteinExistence type="inferred from homology"/>
<dbReference type="InterPro" id="IPR008271">
    <property type="entry name" value="Ser/Thr_kinase_AS"/>
</dbReference>
<evidence type="ECO:0000313" key="9">
    <source>
        <dbReference type="RefSeq" id="XP_004512896.1"/>
    </source>
</evidence>
<dbReference type="AlphaFoldDB" id="A0A1S2Z0L8"/>
<evidence type="ECO:0000256" key="3">
    <source>
        <dbReference type="ARBA" id="ARBA00022777"/>
    </source>
</evidence>
<dbReference type="PANTHER" id="PTHR46008:SF2">
    <property type="entry name" value="LEAF RUST 10 DISEASE-RESISTANCE LOCUS RECEPTOR-LIKE PROTEIN KINASE-LIKE 1.4"/>
    <property type="match status" value="1"/>
</dbReference>
<dbReference type="InterPro" id="IPR017441">
    <property type="entry name" value="Protein_kinase_ATP_BS"/>
</dbReference>
<dbReference type="PANTHER" id="PTHR46008">
    <property type="entry name" value="LEAF RUST 10 DISEASE-RESISTANCE LOCUS RECEPTOR-LIKE PROTEIN KINASE-LIKE 1.4"/>
    <property type="match status" value="1"/>
</dbReference>
<evidence type="ECO:0000256" key="2">
    <source>
        <dbReference type="ARBA" id="ARBA00022741"/>
    </source>
</evidence>
<dbReference type="PROSITE" id="PS00108">
    <property type="entry name" value="PROTEIN_KINASE_ST"/>
    <property type="match status" value="1"/>
</dbReference>
<reference evidence="9" key="2">
    <citation type="submission" date="2025-08" db="UniProtKB">
        <authorList>
            <consortium name="RefSeq"/>
        </authorList>
    </citation>
    <scope>IDENTIFICATION</scope>
    <source>
        <tissue evidence="9">Etiolated seedlings</tissue>
    </source>
</reference>
<dbReference type="Gene3D" id="3.30.200.20">
    <property type="entry name" value="Phosphorylase Kinase, domain 1"/>
    <property type="match status" value="1"/>
</dbReference>
<dbReference type="Pfam" id="PF00069">
    <property type="entry name" value="Pkinase"/>
    <property type="match status" value="1"/>
</dbReference>
<dbReference type="SUPFAM" id="SSF56112">
    <property type="entry name" value="Protein kinase-like (PK-like)"/>
    <property type="match status" value="1"/>
</dbReference>